<keyword evidence="2" id="KW-1185">Reference proteome</keyword>
<evidence type="ECO:0000313" key="1">
    <source>
        <dbReference type="EMBL" id="SLN38937.1"/>
    </source>
</evidence>
<organism evidence="1 2">
    <name type="scientific">Roseovarius litorisediminis</name>
    <dbReference type="NCBI Taxonomy" id="1312363"/>
    <lineage>
        <taxon>Bacteria</taxon>
        <taxon>Pseudomonadati</taxon>
        <taxon>Pseudomonadota</taxon>
        <taxon>Alphaproteobacteria</taxon>
        <taxon>Rhodobacterales</taxon>
        <taxon>Roseobacteraceae</taxon>
        <taxon>Roseovarius</taxon>
    </lineage>
</organism>
<accession>A0A1Y5SGA0</accession>
<proteinExistence type="predicted"/>
<name>A0A1Y5SGA0_9RHOB</name>
<dbReference type="Proteomes" id="UP000193827">
    <property type="component" value="Unassembled WGS sequence"/>
</dbReference>
<gene>
    <name evidence="1" type="ORF">PEL8287_01904</name>
</gene>
<sequence length="100" mass="10839">MTTPLTALERDLLACVERLVTACEVSAKELSGLEERSTTRMQSQMDGLAACVSVLIQSQVASVDALNGLLSEGSNYGRLRTQLETSLKLVKAAERQLKQN</sequence>
<evidence type="ECO:0000313" key="2">
    <source>
        <dbReference type="Proteomes" id="UP000193827"/>
    </source>
</evidence>
<dbReference type="RefSeq" id="WP_235862273.1">
    <property type="nucleotide sequence ID" value="NZ_FWFL01000004.1"/>
</dbReference>
<protein>
    <submittedName>
        <fullName evidence="1">Uncharacterized protein</fullName>
    </submittedName>
</protein>
<dbReference type="EMBL" id="FWFL01000004">
    <property type="protein sequence ID" value="SLN38937.1"/>
    <property type="molecule type" value="Genomic_DNA"/>
</dbReference>
<reference evidence="1 2" key="1">
    <citation type="submission" date="2017-03" db="EMBL/GenBank/DDBJ databases">
        <authorList>
            <person name="Afonso C.L."/>
            <person name="Miller P.J."/>
            <person name="Scott M.A."/>
            <person name="Spackman E."/>
            <person name="Goraichik I."/>
            <person name="Dimitrov K.M."/>
            <person name="Suarez D.L."/>
            <person name="Swayne D.E."/>
        </authorList>
    </citation>
    <scope>NUCLEOTIDE SEQUENCE [LARGE SCALE GENOMIC DNA]</scope>
    <source>
        <strain evidence="1 2">CECT 8287</strain>
    </source>
</reference>
<dbReference type="AlphaFoldDB" id="A0A1Y5SGA0"/>